<comment type="cofactor">
    <cofactor evidence="1">
        <name>Mg(2+)</name>
        <dbReference type="ChEBI" id="CHEBI:18420"/>
    </cofactor>
</comment>
<evidence type="ECO:0000313" key="16">
    <source>
        <dbReference type="Proteomes" id="UP001501126"/>
    </source>
</evidence>
<dbReference type="InterPro" id="IPR043519">
    <property type="entry name" value="NT_sf"/>
</dbReference>
<keyword evidence="5" id="KW-0479">Metal-binding</keyword>
<organism evidence="15 16">
    <name type="scientific">Wandonia haliotis</name>
    <dbReference type="NCBI Taxonomy" id="574963"/>
    <lineage>
        <taxon>Bacteria</taxon>
        <taxon>Pseudomonadati</taxon>
        <taxon>Bacteroidota</taxon>
        <taxon>Flavobacteriia</taxon>
        <taxon>Flavobacteriales</taxon>
        <taxon>Crocinitomicaceae</taxon>
        <taxon>Wandonia</taxon>
    </lineage>
</organism>
<evidence type="ECO:0000256" key="6">
    <source>
        <dbReference type="ARBA" id="ARBA00022741"/>
    </source>
</evidence>
<keyword evidence="7" id="KW-0692">RNA repair</keyword>
<sequence>MENNFSPYLKHPVFKVVSQIAGENNLSCYVIGGYVRDLLLDRPSKDIDIVVVGNGLELARMAGEKLRVKKVNYFKNFGTAQFIYKDLDVEFVGARKESYQRDSRKPIVEDGTLEDDQNRRDFTINAMAINLHPDHFGELVDPFGGIEDLDKGIIRTPLDPGITYSDDPLRMMRAIRFATQLDFKIETASLKAIKENAERLDIISKERIMDELNKIILCPVPSRGFQLLFSTGLLHRFFPEMTALQGVETINGHSHKDNFYHTLEVLDNISENTDNLWLRWAAIMHDIAKPPTKRFDEQAGWTFHGHEDLGARWVPRIFSRLKLPLDHKMKYVQKLVRLHLRPISLVKGNVTDSAVRRLLFEAGDDIDDLMTLCNADITSKNEFKVKRYKKNFTIVKEKLHAVEEKDRIRNFQPPVTGDIIMKTFGIGPCSEIGTIKAAIKEAILEGEIPNEYDQAYAYMLAKGTELGLKVQGSISKQAN</sequence>
<keyword evidence="4" id="KW-0548">Nucleotidyltransferase</keyword>
<feature type="domain" description="Poly A polymerase head" evidence="12">
    <location>
        <begin position="28"/>
        <end position="155"/>
    </location>
</feature>
<accession>A0ABN1MQF9</accession>
<evidence type="ECO:0000256" key="7">
    <source>
        <dbReference type="ARBA" id="ARBA00022800"/>
    </source>
</evidence>
<dbReference type="SUPFAM" id="SSF81891">
    <property type="entry name" value="Poly A polymerase C-terminal region-like"/>
    <property type="match status" value="1"/>
</dbReference>
<evidence type="ECO:0000256" key="2">
    <source>
        <dbReference type="ARBA" id="ARBA00022679"/>
    </source>
</evidence>
<dbReference type="CDD" id="cd00077">
    <property type="entry name" value="HDc"/>
    <property type="match status" value="1"/>
</dbReference>
<dbReference type="Gene3D" id="1.10.3090.10">
    <property type="entry name" value="cca-adding enzyme, domain 2"/>
    <property type="match status" value="1"/>
</dbReference>
<dbReference type="InterPro" id="IPR003607">
    <property type="entry name" value="HD/PDEase_dom"/>
</dbReference>
<evidence type="ECO:0000259" key="13">
    <source>
        <dbReference type="Pfam" id="PF01966"/>
    </source>
</evidence>
<keyword evidence="10 11" id="KW-0694">RNA-binding</keyword>
<comment type="similarity">
    <text evidence="11">Belongs to the tRNA nucleotidyltransferase/poly(A) polymerase family.</text>
</comment>
<protein>
    <submittedName>
        <fullName evidence="15">HD domain-containing protein</fullName>
    </submittedName>
</protein>
<dbReference type="InterPro" id="IPR002646">
    <property type="entry name" value="PolA_pol_head_dom"/>
</dbReference>
<proteinExistence type="inferred from homology"/>
<reference evidence="15 16" key="1">
    <citation type="journal article" date="2019" name="Int. J. Syst. Evol. Microbiol.">
        <title>The Global Catalogue of Microorganisms (GCM) 10K type strain sequencing project: providing services to taxonomists for standard genome sequencing and annotation.</title>
        <authorList>
            <consortium name="The Broad Institute Genomics Platform"/>
            <consortium name="The Broad Institute Genome Sequencing Center for Infectious Disease"/>
            <person name="Wu L."/>
            <person name="Ma J."/>
        </authorList>
    </citation>
    <scope>NUCLEOTIDE SEQUENCE [LARGE SCALE GENOMIC DNA]</scope>
    <source>
        <strain evidence="15 16">JCM 16083</strain>
    </source>
</reference>
<dbReference type="Pfam" id="PF12627">
    <property type="entry name" value="PolyA_pol_RNAbd"/>
    <property type="match status" value="1"/>
</dbReference>
<dbReference type="CDD" id="cd05398">
    <property type="entry name" value="NT_ClassII-CCAase"/>
    <property type="match status" value="1"/>
</dbReference>
<dbReference type="InterPro" id="IPR006674">
    <property type="entry name" value="HD_domain"/>
</dbReference>
<dbReference type="SUPFAM" id="SSF81301">
    <property type="entry name" value="Nucleotidyltransferase"/>
    <property type="match status" value="1"/>
</dbReference>
<dbReference type="Proteomes" id="UP001501126">
    <property type="component" value="Unassembled WGS sequence"/>
</dbReference>
<evidence type="ECO:0000259" key="12">
    <source>
        <dbReference type="Pfam" id="PF01743"/>
    </source>
</evidence>
<keyword evidence="9" id="KW-0460">Magnesium</keyword>
<evidence type="ECO:0000256" key="5">
    <source>
        <dbReference type="ARBA" id="ARBA00022723"/>
    </source>
</evidence>
<keyword evidence="2 11" id="KW-0808">Transferase</keyword>
<feature type="domain" description="HD" evidence="13">
    <location>
        <begin position="259"/>
        <end position="344"/>
    </location>
</feature>
<feature type="domain" description="tRNA nucleotidyltransferase/poly(A) polymerase RNA and SrmB- binding" evidence="14">
    <location>
        <begin position="182"/>
        <end position="243"/>
    </location>
</feature>
<dbReference type="PANTHER" id="PTHR47545">
    <property type="entry name" value="MULTIFUNCTIONAL CCA PROTEIN"/>
    <property type="match status" value="1"/>
</dbReference>
<evidence type="ECO:0000256" key="10">
    <source>
        <dbReference type="ARBA" id="ARBA00022884"/>
    </source>
</evidence>
<name>A0ABN1MQF9_9FLAO</name>
<keyword evidence="6" id="KW-0547">Nucleotide-binding</keyword>
<evidence type="ECO:0000259" key="14">
    <source>
        <dbReference type="Pfam" id="PF12627"/>
    </source>
</evidence>
<evidence type="ECO:0000256" key="11">
    <source>
        <dbReference type="RuleBase" id="RU003953"/>
    </source>
</evidence>
<dbReference type="InterPro" id="IPR050124">
    <property type="entry name" value="tRNA_CCA-adding_enzyme"/>
</dbReference>
<dbReference type="InterPro" id="IPR032828">
    <property type="entry name" value="PolyA_RNA-bd"/>
</dbReference>
<evidence type="ECO:0000256" key="8">
    <source>
        <dbReference type="ARBA" id="ARBA00022840"/>
    </source>
</evidence>
<dbReference type="RefSeq" id="WP_343786982.1">
    <property type="nucleotide sequence ID" value="NZ_BAAAFH010000011.1"/>
</dbReference>
<evidence type="ECO:0000256" key="3">
    <source>
        <dbReference type="ARBA" id="ARBA00022694"/>
    </source>
</evidence>
<gene>
    <name evidence="15" type="ORF">GCM10009118_18740</name>
</gene>
<keyword evidence="3" id="KW-0819">tRNA processing</keyword>
<dbReference type="Pfam" id="PF01966">
    <property type="entry name" value="HD"/>
    <property type="match status" value="1"/>
</dbReference>
<keyword evidence="16" id="KW-1185">Reference proteome</keyword>
<dbReference type="PANTHER" id="PTHR47545:SF1">
    <property type="entry name" value="MULTIFUNCTIONAL CCA PROTEIN"/>
    <property type="match status" value="1"/>
</dbReference>
<evidence type="ECO:0000256" key="9">
    <source>
        <dbReference type="ARBA" id="ARBA00022842"/>
    </source>
</evidence>
<keyword evidence="8" id="KW-0067">ATP-binding</keyword>
<evidence type="ECO:0000256" key="4">
    <source>
        <dbReference type="ARBA" id="ARBA00022695"/>
    </source>
</evidence>
<dbReference type="Pfam" id="PF01743">
    <property type="entry name" value="PolyA_pol"/>
    <property type="match status" value="1"/>
</dbReference>
<evidence type="ECO:0000256" key="1">
    <source>
        <dbReference type="ARBA" id="ARBA00001946"/>
    </source>
</evidence>
<comment type="caution">
    <text evidence="15">The sequence shown here is derived from an EMBL/GenBank/DDBJ whole genome shotgun (WGS) entry which is preliminary data.</text>
</comment>
<dbReference type="Gene3D" id="3.30.460.10">
    <property type="entry name" value="Beta Polymerase, domain 2"/>
    <property type="match status" value="1"/>
</dbReference>
<dbReference type="EMBL" id="BAAAFH010000011">
    <property type="protein sequence ID" value="GAA0875465.1"/>
    <property type="molecule type" value="Genomic_DNA"/>
</dbReference>
<evidence type="ECO:0000313" key="15">
    <source>
        <dbReference type="EMBL" id="GAA0875465.1"/>
    </source>
</evidence>